<protein>
    <submittedName>
        <fullName evidence="1">Uncharacterized protein</fullName>
    </submittedName>
</protein>
<dbReference type="Proteomes" id="UP000784294">
    <property type="component" value="Unassembled WGS sequence"/>
</dbReference>
<evidence type="ECO:0000313" key="2">
    <source>
        <dbReference type="Proteomes" id="UP000784294"/>
    </source>
</evidence>
<gene>
    <name evidence="1" type="ORF">PXEA_LOCUS33219</name>
</gene>
<dbReference type="EMBL" id="CAAALY010262509">
    <property type="protein sequence ID" value="VEL39779.1"/>
    <property type="molecule type" value="Genomic_DNA"/>
</dbReference>
<name>A0A3S5C759_9PLAT</name>
<dbReference type="AlphaFoldDB" id="A0A3S5C759"/>
<sequence>MPSIRSRLCPSQFFPVLALLQLPRHRDAFTINLLKDHFYSPFGHQLLCSLQPRDYVSTSRFHLIASPPLSPFTDSFHCKGKHTKTLSNAYRHGHKHICRSASSCIIRWSFLRQPLGRHILVLLCKWRQSQISMPTHTYTHTFTHVHATLSGPTKECTLSAQLRLPSVRAHSLPPSTGCDE</sequence>
<proteinExistence type="predicted"/>
<accession>A0A3S5C759</accession>
<reference evidence="1" key="1">
    <citation type="submission" date="2018-11" db="EMBL/GenBank/DDBJ databases">
        <authorList>
            <consortium name="Pathogen Informatics"/>
        </authorList>
    </citation>
    <scope>NUCLEOTIDE SEQUENCE</scope>
</reference>
<evidence type="ECO:0000313" key="1">
    <source>
        <dbReference type="EMBL" id="VEL39779.1"/>
    </source>
</evidence>
<keyword evidence="2" id="KW-1185">Reference proteome</keyword>
<organism evidence="1 2">
    <name type="scientific">Protopolystoma xenopodis</name>
    <dbReference type="NCBI Taxonomy" id="117903"/>
    <lineage>
        <taxon>Eukaryota</taxon>
        <taxon>Metazoa</taxon>
        <taxon>Spiralia</taxon>
        <taxon>Lophotrochozoa</taxon>
        <taxon>Platyhelminthes</taxon>
        <taxon>Monogenea</taxon>
        <taxon>Polyopisthocotylea</taxon>
        <taxon>Polystomatidea</taxon>
        <taxon>Polystomatidae</taxon>
        <taxon>Protopolystoma</taxon>
    </lineage>
</organism>
<comment type="caution">
    <text evidence="1">The sequence shown here is derived from an EMBL/GenBank/DDBJ whole genome shotgun (WGS) entry which is preliminary data.</text>
</comment>